<keyword evidence="1" id="KW-0548">Nucleotidyltransferase</keyword>
<dbReference type="Pfam" id="PF05183">
    <property type="entry name" value="RdRP"/>
    <property type="match status" value="1"/>
</dbReference>
<accession>A0A814TKE5</accession>
<protein>
    <recommendedName>
        <fullName evidence="1">RNA-dependent RNA polymerase</fullName>
        <ecNumber evidence="1">2.7.7.48</ecNumber>
    </recommendedName>
</protein>
<dbReference type="OrthoDB" id="6513042at2759"/>
<keyword evidence="5" id="KW-1185">Reference proteome</keyword>
<dbReference type="InterPro" id="IPR007855">
    <property type="entry name" value="RDRP"/>
</dbReference>
<evidence type="ECO:0000313" key="3">
    <source>
        <dbReference type="EMBL" id="CAF1162630.1"/>
    </source>
</evidence>
<dbReference type="Proteomes" id="UP000681722">
    <property type="component" value="Unassembled WGS sequence"/>
</dbReference>
<dbReference type="EMBL" id="CAJNOQ010007262">
    <property type="protein sequence ID" value="CAF1162630.1"/>
    <property type="molecule type" value="Genomic_DNA"/>
</dbReference>
<keyword evidence="1" id="KW-0694">RNA-binding</keyword>
<keyword evidence="1" id="KW-0808">Transferase</keyword>
<evidence type="ECO:0000313" key="5">
    <source>
        <dbReference type="Proteomes" id="UP000663829"/>
    </source>
</evidence>
<proteinExistence type="inferred from homology"/>
<dbReference type="Proteomes" id="UP000663829">
    <property type="component" value="Unassembled WGS sequence"/>
</dbReference>
<gene>
    <name evidence="3" type="ORF">GPM918_LOCUS21757</name>
    <name evidence="4" type="ORF">SRO942_LOCUS21755</name>
</gene>
<dbReference type="GO" id="GO:0003968">
    <property type="term" value="F:RNA-directed RNA polymerase activity"/>
    <property type="evidence" value="ECO:0007669"/>
    <property type="project" value="UniProtKB-KW"/>
</dbReference>
<sequence length="543" mass="64556">MFETASILFAVENSSDLSDTVLRRSKEISSDSFGLRRFLTTYQTSRTFDLSAFISQYQRTWILYTKLLIFNNSVLNMEDSPMYMYNTRYNQLTFDTGYSMSICYGALTSMNKFRCYSSHYYKEKTCKWIMRFNMNKFEIDDLQRSPFRRVITVQHIDRGVVIDVHKYGFILHICIRGNPAEYIQARPGFHEYNRVCYDEPQPLFSAIRVVLCIDREIMNNMYERKTNIELAFRKFISFFQQNNITIYFGSVMFDKDDVIYKKPFFELQFPTYIQNYSWSILTSMGCRVQEKLNTNENFKQIFLSGMSLIDKEEQDDIMYYMCSRLYYRALKHYFIDFYAEFIDILKHYYSFYKTSLMSQFPITLKNEVFIPCVTLTSSTDPIVKPFKLSKSNRVLREPQFGNLNNFIFVEFRDDNGNQLQARDFVALRQHFKQYLTTGFIIGGRSYCYLHHAQSQVRFKQFYYYCEMPGCFTFEEAYRWMGNFANERVVAKYAARMAQCFSSTQPTIQIKADLVKYVDDIISSDNKYTFTDGVGMISKQLSNK</sequence>
<evidence type="ECO:0000256" key="1">
    <source>
        <dbReference type="RuleBase" id="RU363098"/>
    </source>
</evidence>
<organism evidence="3 5">
    <name type="scientific">Didymodactylos carnosus</name>
    <dbReference type="NCBI Taxonomy" id="1234261"/>
    <lineage>
        <taxon>Eukaryota</taxon>
        <taxon>Metazoa</taxon>
        <taxon>Spiralia</taxon>
        <taxon>Gnathifera</taxon>
        <taxon>Rotifera</taxon>
        <taxon>Eurotatoria</taxon>
        <taxon>Bdelloidea</taxon>
        <taxon>Philodinida</taxon>
        <taxon>Philodinidae</taxon>
        <taxon>Didymodactylos</taxon>
    </lineage>
</organism>
<dbReference type="PANTHER" id="PTHR23079:SF55">
    <property type="entry name" value="RNA-DIRECTED RNA POLYMERASE"/>
    <property type="match status" value="1"/>
</dbReference>
<feature type="non-terminal residue" evidence="3">
    <location>
        <position position="1"/>
    </location>
</feature>
<dbReference type="GO" id="GO:0030422">
    <property type="term" value="P:siRNA processing"/>
    <property type="evidence" value="ECO:0007669"/>
    <property type="project" value="TreeGrafter"/>
</dbReference>
<reference evidence="3" key="1">
    <citation type="submission" date="2021-02" db="EMBL/GenBank/DDBJ databases">
        <authorList>
            <person name="Nowell W R."/>
        </authorList>
    </citation>
    <scope>NUCLEOTIDE SEQUENCE</scope>
</reference>
<dbReference type="EC" id="2.7.7.48" evidence="1"/>
<keyword evidence="1" id="KW-0696">RNA-directed RNA polymerase</keyword>
<dbReference type="InterPro" id="IPR057596">
    <property type="entry name" value="RDRP_core"/>
</dbReference>
<dbReference type="AlphaFoldDB" id="A0A814TKE5"/>
<dbReference type="GO" id="GO:0031380">
    <property type="term" value="C:nuclear RNA-directed RNA polymerase complex"/>
    <property type="evidence" value="ECO:0007669"/>
    <property type="project" value="TreeGrafter"/>
</dbReference>
<dbReference type="GO" id="GO:0003723">
    <property type="term" value="F:RNA binding"/>
    <property type="evidence" value="ECO:0007669"/>
    <property type="project" value="UniProtKB-KW"/>
</dbReference>
<comment type="similarity">
    <text evidence="1">Belongs to the RdRP family.</text>
</comment>
<dbReference type="PANTHER" id="PTHR23079">
    <property type="entry name" value="RNA-DEPENDENT RNA POLYMERASE"/>
    <property type="match status" value="1"/>
</dbReference>
<dbReference type="EMBL" id="CAJOBC010007262">
    <property type="protein sequence ID" value="CAF3926181.1"/>
    <property type="molecule type" value="Genomic_DNA"/>
</dbReference>
<name>A0A814TKE5_9BILA</name>
<comment type="catalytic activity">
    <reaction evidence="1">
        <text>RNA(n) + a ribonucleoside 5'-triphosphate = RNA(n+1) + diphosphate</text>
        <dbReference type="Rhea" id="RHEA:21248"/>
        <dbReference type="Rhea" id="RHEA-COMP:14527"/>
        <dbReference type="Rhea" id="RHEA-COMP:17342"/>
        <dbReference type="ChEBI" id="CHEBI:33019"/>
        <dbReference type="ChEBI" id="CHEBI:61557"/>
        <dbReference type="ChEBI" id="CHEBI:140395"/>
        <dbReference type="EC" id="2.7.7.48"/>
    </reaction>
</comment>
<evidence type="ECO:0000313" key="4">
    <source>
        <dbReference type="EMBL" id="CAF3926181.1"/>
    </source>
</evidence>
<comment type="caution">
    <text evidence="3">The sequence shown here is derived from an EMBL/GenBank/DDBJ whole genome shotgun (WGS) entry which is preliminary data.</text>
</comment>
<evidence type="ECO:0000259" key="2">
    <source>
        <dbReference type="Pfam" id="PF05183"/>
    </source>
</evidence>
<feature type="domain" description="RDRP core" evidence="2">
    <location>
        <begin position="381"/>
        <end position="542"/>
    </location>
</feature>